<dbReference type="SUPFAM" id="SSF54862">
    <property type="entry name" value="4Fe-4S ferredoxins"/>
    <property type="match status" value="1"/>
</dbReference>
<evidence type="ECO:0000256" key="3">
    <source>
        <dbReference type="ARBA" id="ARBA00023004"/>
    </source>
</evidence>
<dbReference type="RefSeq" id="WP_338008218.1">
    <property type="nucleotide sequence ID" value="NZ_JAOPKB010000008.1"/>
</dbReference>
<evidence type="ECO:0000259" key="6">
    <source>
        <dbReference type="PROSITE" id="PS51379"/>
    </source>
</evidence>
<dbReference type="InterPro" id="IPR031604">
    <property type="entry name" value="Ferredoxin_N"/>
</dbReference>
<dbReference type="InterPro" id="IPR050954">
    <property type="entry name" value="ET_IronSulfur_Cluster-Binding"/>
</dbReference>
<feature type="domain" description="4Fe-4S ferredoxin-type" evidence="6">
    <location>
        <begin position="271"/>
        <end position="300"/>
    </location>
</feature>
<dbReference type="Proteomes" id="UP001320972">
    <property type="component" value="Unassembled WGS sequence"/>
</dbReference>
<reference evidence="7 8" key="1">
    <citation type="submission" date="2022-09" db="EMBL/GenBank/DDBJ databases">
        <title>Enrichment on poylsaccharides allowed isolation of novel metabolic and taxonomic groups of Haloarchaea.</title>
        <authorList>
            <person name="Sorokin D.Y."/>
            <person name="Elcheninov A.G."/>
            <person name="Khizhniak T.V."/>
            <person name="Kolganova T.V."/>
            <person name="Kublanov I.V."/>
        </authorList>
    </citation>
    <scope>NUCLEOTIDE SEQUENCE [LARGE SCALE GENOMIC DNA]</scope>
    <source>
        <strain evidence="7 8">AArc-m2/3/4</strain>
    </source>
</reference>
<dbReference type="CDD" id="cd10551">
    <property type="entry name" value="PsrB"/>
    <property type="match status" value="1"/>
</dbReference>
<dbReference type="InterPro" id="IPR017896">
    <property type="entry name" value="4Fe4S_Fe-S-bd"/>
</dbReference>
<keyword evidence="8" id="KW-1185">Reference proteome</keyword>
<organism evidence="7 8">
    <name type="scientific">Natronoglomus mannanivorans</name>
    <dbReference type="NCBI Taxonomy" id="2979990"/>
    <lineage>
        <taxon>Archaea</taxon>
        <taxon>Methanobacteriati</taxon>
        <taxon>Methanobacteriota</taxon>
        <taxon>Stenosarchaea group</taxon>
        <taxon>Halobacteria</taxon>
        <taxon>Halobacteriales</taxon>
        <taxon>Natrialbaceae</taxon>
        <taxon>Natronoglomus</taxon>
    </lineage>
</organism>
<keyword evidence="2" id="KW-0479">Metal-binding</keyword>
<feature type="domain" description="4Fe-4S ferredoxin-type" evidence="6">
    <location>
        <begin position="193"/>
        <end position="223"/>
    </location>
</feature>
<comment type="caution">
    <text evidence="7">The sequence shown here is derived from an EMBL/GenBank/DDBJ whole genome shotgun (WGS) entry which is preliminary data.</text>
</comment>
<dbReference type="PROSITE" id="PS00198">
    <property type="entry name" value="4FE4S_FER_1"/>
    <property type="match status" value="1"/>
</dbReference>
<dbReference type="EMBL" id="JAOPKB010000008">
    <property type="protein sequence ID" value="MCU4973935.1"/>
    <property type="molecule type" value="Genomic_DNA"/>
</dbReference>
<dbReference type="Gene3D" id="3.30.70.20">
    <property type="match status" value="2"/>
</dbReference>
<dbReference type="PANTHER" id="PTHR43177:SF3">
    <property type="entry name" value="PROTEIN NRFC HOMOLOG"/>
    <property type="match status" value="1"/>
</dbReference>
<dbReference type="InterPro" id="IPR017900">
    <property type="entry name" value="4Fe4S_Fe_S_CS"/>
</dbReference>
<evidence type="ECO:0000256" key="4">
    <source>
        <dbReference type="ARBA" id="ARBA00023014"/>
    </source>
</evidence>
<protein>
    <submittedName>
        <fullName evidence="7">4Fe-4S dicluster domain-containing protein</fullName>
    </submittedName>
</protein>
<accession>A0ABT2QG86</accession>
<feature type="region of interest" description="Disordered" evidence="5">
    <location>
        <begin position="392"/>
        <end position="414"/>
    </location>
</feature>
<keyword evidence="3" id="KW-0408">Iron</keyword>
<dbReference type="PANTHER" id="PTHR43177">
    <property type="entry name" value="PROTEIN NRFC"/>
    <property type="match status" value="1"/>
</dbReference>
<dbReference type="Pfam" id="PF13247">
    <property type="entry name" value="Fer4_11"/>
    <property type="match status" value="1"/>
</dbReference>
<evidence type="ECO:0000256" key="2">
    <source>
        <dbReference type="ARBA" id="ARBA00022723"/>
    </source>
</evidence>
<keyword evidence="1" id="KW-0004">4Fe-4S</keyword>
<evidence type="ECO:0000256" key="1">
    <source>
        <dbReference type="ARBA" id="ARBA00022485"/>
    </source>
</evidence>
<gene>
    <name evidence="7" type="ORF">OB955_14460</name>
</gene>
<evidence type="ECO:0000256" key="5">
    <source>
        <dbReference type="SAM" id="MobiDB-lite"/>
    </source>
</evidence>
<feature type="region of interest" description="Disordered" evidence="5">
    <location>
        <begin position="36"/>
        <end position="55"/>
    </location>
</feature>
<proteinExistence type="predicted"/>
<dbReference type="Pfam" id="PF16947">
    <property type="entry name" value="Ferredoxin_N"/>
    <property type="match status" value="1"/>
</dbReference>
<keyword evidence="4" id="KW-0411">Iron-sulfur</keyword>
<sequence>MTSEIEPSACSCDDGNCACGTGGCACGSGKCTETIGDSSDQGPEMPDLGQGWTTGDLDEEWEAHAEEKLETVDFDVELGVEMSRDAMRLARGELTEAEFHDKHHEAIKAEFGIDERPTKSTPLEATRGGDGNALPGVPAVEGSGLSSRRGLMKAIGGLAATGATASVAGCLDQDAGGSASATDGDGGDNEVQMGMVIDTDQCIACLKCSEACKEENNTDRGAQWMHVFRYEEDEYGETRAGQMPRPCQHCSEPSCTYVCPTQSRFKREEDGIVVTDYDRCIGCKYCEVACPYGVNFLGKNEPTEKSPGFFGSETDQNDRHVGGPPPAGVMGKCTFCVHRQDDSAQRGTTACEDDCPVDAIHFGDMNDSESDPREYLRENDEETRFKLLEQQGNEPNIVYLGNEPSNEAKPVDGPYTYEDVGLETLAEDGGDD</sequence>
<evidence type="ECO:0000313" key="8">
    <source>
        <dbReference type="Proteomes" id="UP001320972"/>
    </source>
</evidence>
<name>A0ABT2QG86_9EURY</name>
<evidence type="ECO:0000313" key="7">
    <source>
        <dbReference type="EMBL" id="MCU4973935.1"/>
    </source>
</evidence>
<dbReference type="PROSITE" id="PS51379">
    <property type="entry name" value="4FE4S_FER_2"/>
    <property type="match status" value="2"/>
</dbReference>